<dbReference type="EMBL" id="VSFF01000016">
    <property type="protein sequence ID" value="TYC08587.1"/>
    <property type="molecule type" value="Genomic_DNA"/>
</dbReference>
<comment type="caution">
    <text evidence="1">The sequence shown here is derived from an EMBL/GenBank/DDBJ whole genome shotgun (WGS) entry which is preliminary data.</text>
</comment>
<protein>
    <submittedName>
        <fullName evidence="1">DUF2493 domain-containing protein</fullName>
    </submittedName>
</protein>
<dbReference type="RefSeq" id="WP_148354877.1">
    <property type="nucleotide sequence ID" value="NZ_JBHSBF010000002.1"/>
</dbReference>
<organism evidence="1 2">
    <name type="scientific">Actinomadura syzygii</name>
    <dbReference type="NCBI Taxonomy" id="1427538"/>
    <lineage>
        <taxon>Bacteria</taxon>
        <taxon>Bacillati</taxon>
        <taxon>Actinomycetota</taxon>
        <taxon>Actinomycetes</taxon>
        <taxon>Streptosporangiales</taxon>
        <taxon>Thermomonosporaceae</taxon>
        <taxon>Actinomadura</taxon>
    </lineage>
</organism>
<keyword evidence="2" id="KW-1185">Reference proteome</keyword>
<evidence type="ECO:0000313" key="2">
    <source>
        <dbReference type="Proteomes" id="UP000322634"/>
    </source>
</evidence>
<sequence>MYSHVILVTGARSWDDAPAMKRAFRDAWGAWGPSSVTRPLLVSGHCPPDEHGRGADAMAERLWQAQGLETRAVPADWSSHRRKAGFIRNQTMVDLVAGLRDQGSTVLCMAFLDLCQKSPNCPQQRDQQLMPHLGGHYSHGTVHCRAAAIERGIEPVDVLHPRLPPF</sequence>
<proteinExistence type="predicted"/>
<name>A0A5D0TRW7_9ACTN</name>
<evidence type="ECO:0000313" key="1">
    <source>
        <dbReference type="EMBL" id="TYC08587.1"/>
    </source>
</evidence>
<dbReference type="AlphaFoldDB" id="A0A5D0TRW7"/>
<gene>
    <name evidence="1" type="ORF">FXF65_37475</name>
</gene>
<dbReference type="OrthoDB" id="572639at2"/>
<reference evidence="1 2" key="1">
    <citation type="submission" date="2019-08" db="EMBL/GenBank/DDBJ databases">
        <title>Actinomadura sp. nov. CYP1-5 isolated from mountain soil.</title>
        <authorList>
            <person name="Songsumanus A."/>
            <person name="Kuncharoen N."/>
            <person name="Kudo T."/>
            <person name="Yuki M."/>
            <person name="Igarashi Y."/>
            <person name="Tanasupawat S."/>
        </authorList>
    </citation>
    <scope>NUCLEOTIDE SEQUENCE [LARGE SCALE GENOMIC DNA]</scope>
    <source>
        <strain evidence="1 2">GKU157</strain>
    </source>
</reference>
<dbReference type="Proteomes" id="UP000322634">
    <property type="component" value="Unassembled WGS sequence"/>
</dbReference>
<accession>A0A5D0TRW7</accession>